<dbReference type="InterPro" id="IPR051450">
    <property type="entry name" value="Gfo/Idh/MocA_Oxidoreductases"/>
</dbReference>
<gene>
    <name evidence="3" type="ORF">SAMN05428983_3427</name>
</gene>
<dbReference type="Gene3D" id="3.30.360.10">
    <property type="entry name" value="Dihydrodipicolinate Reductase, domain 2"/>
    <property type="match status" value="1"/>
</dbReference>
<dbReference type="Pfam" id="PF22725">
    <property type="entry name" value="GFO_IDH_MocA_C3"/>
    <property type="match status" value="1"/>
</dbReference>
<dbReference type="SUPFAM" id="SSF55347">
    <property type="entry name" value="Glyceraldehyde-3-phosphate dehydrogenase-like, C-terminal domain"/>
    <property type="match status" value="1"/>
</dbReference>
<evidence type="ECO:0000259" key="2">
    <source>
        <dbReference type="Pfam" id="PF22725"/>
    </source>
</evidence>
<evidence type="ECO:0000259" key="1">
    <source>
        <dbReference type="Pfam" id="PF01408"/>
    </source>
</evidence>
<dbReference type="EMBL" id="FNEW01000003">
    <property type="protein sequence ID" value="SDJ97315.1"/>
    <property type="molecule type" value="Genomic_DNA"/>
</dbReference>
<organism evidence="3 4">
    <name type="scientific">Agrobacterium fabrum</name>
    <dbReference type="NCBI Taxonomy" id="1176649"/>
    <lineage>
        <taxon>Bacteria</taxon>
        <taxon>Pseudomonadati</taxon>
        <taxon>Pseudomonadota</taxon>
        <taxon>Alphaproteobacteria</taxon>
        <taxon>Hyphomicrobiales</taxon>
        <taxon>Rhizobiaceae</taxon>
        <taxon>Rhizobium/Agrobacterium group</taxon>
        <taxon>Agrobacterium</taxon>
        <taxon>Agrobacterium tumefaciens complex</taxon>
    </lineage>
</organism>
<evidence type="ECO:0000313" key="3">
    <source>
        <dbReference type="EMBL" id="SDJ97315.1"/>
    </source>
</evidence>
<dbReference type="PANTHER" id="PTHR43377:SF8">
    <property type="entry name" value="BLR3664 PROTEIN"/>
    <property type="match status" value="1"/>
</dbReference>
<comment type="caution">
    <text evidence="3">The sequence shown here is derived from an EMBL/GenBank/DDBJ whole genome shotgun (WGS) entry which is preliminary data.</text>
</comment>
<feature type="domain" description="Gfo/Idh/MocA-like oxidoreductase N-terminal" evidence="1">
    <location>
        <begin position="8"/>
        <end position="125"/>
    </location>
</feature>
<proteinExistence type="predicted"/>
<dbReference type="InterPro" id="IPR055170">
    <property type="entry name" value="GFO_IDH_MocA-like_dom"/>
</dbReference>
<dbReference type="AlphaFoldDB" id="A0A7Z7BPJ4"/>
<evidence type="ECO:0000313" key="4">
    <source>
        <dbReference type="Proteomes" id="UP000198917"/>
    </source>
</evidence>
<accession>A0A7Z7BPJ4</accession>
<sequence>MSAEKPNRILLSGPGLIGKRHVELLEQSKNSDLVGIVAPNHVHNAVFCSEHDVPRFNSIEEALDAMEIDGVIIASPNAVHTEQALCCIERGIPVFVEKPLAVTLEEGKLICEAAKRHNVPVLVGHHRTYSSYLSAAKEFIDSDSFGDLVAVRGSALFRKPEHYFDEGPWRSLPGGGPILINLIHDIGILRYLCGEIESVSAYASNQRRRFAVEDTVAVTIVFENGALGTFILSDIAASNRSWEMTSGENKAYPRFDDADCYHFAGTRGSLDFPTMRARHYNKNDIPSWWKPFDTEVLDTPSVDPLAEQLEHFEDVIAGNSKPLVTAEDGLANMRVLEAVILASKTGSVVNVKSMPLDTKELI</sequence>
<feature type="domain" description="GFO/IDH/MocA-like oxidoreductase" evidence="2">
    <location>
        <begin position="135"/>
        <end position="270"/>
    </location>
</feature>
<dbReference type="Proteomes" id="UP000198917">
    <property type="component" value="Unassembled WGS sequence"/>
</dbReference>
<dbReference type="SUPFAM" id="SSF51735">
    <property type="entry name" value="NAD(P)-binding Rossmann-fold domains"/>
    <property type="match status" value="1"/>
</dbReference>
<dbReference type="Pfam" id="PF01408">
    <property type="entry name" value="GFO_IDH_MocA"/>
    <property type="match status" value="1"/>
</dbReference>
<dbReference type="InterPro" id="IPR036291">
    <property type="entry name" value="NAD(P)-bd_dom_sf"/>
</dbReference>
<protein>
    <submittedName>
        <fullName evidence="3">Predicted dehydrogenase</fullName>
    </submittedName>
</protein>
<dbReference type="InterPro" id="IPR000683">
    <property type="entry name" value="Gfo/Idh/MocA-like_OxRdtase_N"/>
</dbReference>
<dbReference type="RefSeq" id="WP_178118858.1">
    <property type="nucleotide sequence ID" value="NZ_CP123844.1"/>
</dbReference>
<dbReference type="PANTHER" id="PTHR43377">
    <property type="entry name" value="BILIVERDIN REDUCTASE A"/>
    <property type="match status" value="1"/>
</dbReference>
<name>A0A7Z7BPJ4_9HYPH</name>
<reference evidence="3 4" key="1">
    <citation type="submission" date="2016-10" db="EMBL/GenBank/DDBJ databases">
        <authorList>
            <person name="Varghese N."/>
            <person name="Submissions S."/>
        </authorList>
    </citation>
    <scope>NUCLEOTIDE SEQUENCE [LARGE SCALE GENOMIC DNA]</scope>
    <source>
        <strain evidence="3 4">PDC82</strain>
    </source>
</reference>
<dbReference type="GO" id="GO:0000166">
    <property type="term" value="F:nucleotide binding"/>
    <property type="evidence" value="ECO:0007669"/>
    <property type="project" value="InterPro"/>
</dbReference>
<dbReference type="Gene3D" id="3.40.50.720">
    <property type="entry name" value="NAD(P)-binding Rossmann-like Domain"/>
    <property type="match status" value="1"/>
</dbReference>